<comment type="caution">
    <text evidence="1">The sequence shown here is derived from an EMBL/GenBank/DDBJ whole genome shotgun (WGS) entry which is preliminary data.</text>
</comment>
<accession>X1L1I1</accession>
<proteinExistence type="predicted"/>
<sequence>MEKINFLSTSPDLPFEECPLPPIELINEFTADIVGKLKPLENKNILNNFINLSRCLENSLYLCSQNYKESNLGEFLGQARRLFENKLNPVYLELPFSQICNSDEFLSFFLEIVKNIKAFSNIYNNKL</sequence>
<gene>
    <name evidence="1" type="ORF">S06H3_01211</name>
</gene>
<evidence type="ECO:0000313" key="1">
    <source>
        <dbReference type="EMBL" id="GAH96304.1"/>
    </source>
</evidence>
<organism evidence="1">
    <name type="scientific">marine sediment metagenome</name>
    <dbReference type="NCBI Taxonomy" id="412755"/>
    <lineage>
        <taxon>unclassified sequences</taxon>
        <taxon>metagenomes</taxon>
        <taxon>ecological metagenomes</taxon>
    </lineage>
</organism>
<reference evidence="1" key="1">
    <citation type="journal article" date="2014" name="Front. Microbiol.">
        <title>High frequency of phylogenetically diverse reductive dehalogenase-homologous genes in deep subseafloor sedimentary metagenomes.</title>
        <authorList>
            <person name="Kawai M."/>
            <person name="Futagami T."/>
            <person name="Toyoda A."/>
            <person name="Takaki Y."/>
            <person name="Nishi S."/>
            <person name="Hori S."/>
            <person name="Arai W."/>
            <person name="Tsubouchi T."/>
            <person name="Morono Y."/>
            <person name="Uchiyama I."/>
            <person name="Ito T."/>
            <person name="Fujiyama A."/>
            <person name="Inagaki F."/>
            <person name="Takami H."/>
        </authorList>
    </citation>
    <scope>NUCLEOTIDE SEQUENCE</scope>
    <source>
        <strain evidence="1">Expedition CK06-06</strain>
    </source>
</reference>
<protein>
    <submittedName>
        <fullName evidence="1">Uncharacterized protein</fullName>
    </submittedName>
</protein>
<dbReference type="AlphaFoldDB" id="X1L1I1"/>
<feature type="non-terminal residue" evidence="1">
    <location>
        <position position="127"/>
    </location>
</feature>
<name>X1L1I1_9ZZZZ</name>
<dbReference type="EMBL" id="BARV01000289">
    <property type="protein sequence ID" value="GAH96304.1"/>
    <property type="molecule type" value="Genomic_DNA"/>
</dbReference>